<evidence type="ECO:0000313" key="6">
    <source>
        <dbReference type="EMBL" id="AZE51313.1"/>
    </source>
</evidence>
<dbReference type="PROSITE" id="PS50931">
    <property type="entry name" value="HTH_LYSR"/>
    <property type="match status" value="1"/>
</dbReference>
<dbReference type="InterPro" id="IPR012787">
    <property type="entry name" value="TF_PcaQ"/>
</dbReference>
<dbReference type="InterPro" id="IPR005119">
    <property type="entry name" value="LysR_subst-bd"/>
</dbReference>
<protein>
    <submittedName>
        <fullName evidence="6">Pca operon transcriptional activator PcaQ</fullName>
    </submittedName>
</protein>
<dbReference type="GO" id="GO:0019619">
    <property type="term" value="P:3,4-dihydroxybenzoate catabolic process"/>
    <property type="evidence" value="ECO:0007669"/>
    <property type="project" value="InterPro"/>
</dbReference>
<dbReference type="PANTHER" id="PTHR30419">
    <property type="entry name" value="HTH-TYPE TRANSCRIPTIONAL REGULATOR YBHD"/>
    <property type="match status" value="1"/>
</dbReference>
<organism evidence="6 7">
    <name type="scientific">Pseudomonas chlororaphis</name>
    <dbReference type="NCBI Taxonomy" id="587753"/>
    <lineage>
        <taxon>Bacteria</taxon>
        <taxon>Pseudomonadati</taxon>
        <taxon>Pseudomonadota</taxon>
        <taxon>Gammaproteobacteria</taxon>
        <taxon>Pseudomonadales</taxon>
        <taxon>Pseudomonadaceae</taxon>
        <taxon>Pseudomonas</taxon>
    </lineage>
</organism>
<dbReference type="PANTHER" id="PTHR30419:SF8">
    <property type="entry name" value="NITROGEN ASSIMILATION TRANSCRIPTIONAL ACTIVATOR-RELATED"/>
    <property type="match status" value="1"/>
</dbReference>
<name>A0A3G7TW26_9PSED</name>
<dbReference type="GO" id="GO:0003677">
    <property type="term" value="F:DNA binding"/>
    <property type="evidence" value="ECO:0007669"/>
    <property type="project" value="UniProtKB-KW"/>
</dbReference>
<evidence type="ECO:0000259" key="5">
    <source>
        <dbReference type="PROSITE" id="PS50931"/>
    </source>
</evidence>
<evidence type="ECO:0000256" key="3">
    <source>
        <dbReference type="ARBA" id="ARBA00023125"/>
    </source>
</evidence>
<reference evidence="6 7" key="1">
    <citation type="submission" date="2018-03" db="EMBL/GenBank/DDBJ databases">
        <title>Diversity of phytobeneficial traits revealed by whole-genome analysis of worldwide-isolated phenazine-producing Pseudomonas spp.</title>
        <authorList>
            <person name="Biessy A."/>
            <person name="Novinscak A."/>
            <person name="Blom J."/>
            <person name="Leger G."/>
            <person name="Thomashow L.S."/>
            <person name="Cazorla F.M."/>
            <person name="Josic D."/>
            <person name="Filion M."/>
        </authorList>
    </citation>
    <scope>NUCLEOTIDE SEQUENCE [LARGE SCALE GENOMIC DNA]</scope>
    <source>
        <strain evidence="6 7">B25</strain>
    </source>
</reference>
<dbReference type="InterPro" id="IPR000847">
    <property type="entry name" value="LysR_HTH_N"/>
</dbReference>
<dbReference type="InterPro" id="IPR036390">
    <property type="entry name" value="WH_DNA-bd_sf"/>
</dbReference>
<comment type="similarity">
    <text evidence="1">Belongs to the LysR transcriptional regulatory family.</text>
</comment>
<dbReference type="GO" id="GO:0005829">
    <property type="term" value="C:cytosol"/>
    <property type="evidence" value="ECO:0007669"/>
    <property type="project" value="TreeGrafter"/>
</dbReference>
<keyword evidence="3" id="KW-0238">DNA-binding</keyword>
<dbReference type="GO" id="GO:0003700">
    <property type="term" value="F:DNA-binding transcription factor activity"/>
    <property type="evidence" value="ECO:0007669"/>
    <property type="project" value="InterPro"/>
</dbReference>
<dbReference type="AlphaFoldDB" id="A0A3G7TW26"/>
<feature type="domain" description="HTH lysR-type" evidence="5">
    <location>
        <begin position="27"/>
        <end position="84"/>
    </location>
</feature>
<keyword evidence="2" id="KW-0805">Transcription regulation</keyword>
<dbReference type="Pfam" id="PF03466">
    <property type="entry name" value="LysR_substrate"/>
    <property type="match status" value="1"/>
</dbReference>
<evidence type="ECO:0000313" key="7">
    <source>
        <dbReference type="Proteomes" id="UP000268048"/>
    </source>
</evidence>
<dbReference type="SUPFAM" id="SSF53850">
    <property type="entry name" value="Periplasmic binding protein-like II"/>
    <property type="match status" value="1"/>
</dbReference>
<dbReference type="PRINTS" id="PR00039">
    <property type="entry name" value="HTHLYSR"/>
</dbReference>
<accession>A0A3G7TW26</accession>
<dbReference type="Proteomes" id="UP000268048">
    <property type="component" value="Chromosome"/>
</dbReference>
<evidence type="ECO:0000256" key="1">
    <source>
        <dbReference type="ARBA" id="ARBA00009437"/>
    </source>
</evidence>
<proteinExistence type="inferred from homology"/>
<dbReference type="Gene3D" id="1.10.10.10">
    <property type="entry name" value="Winged helix-like DNA-binding domain superfamily/Winged helix DNA-binding domain"/>
    <property type="match status" value="1"/>
</dbReference>
<evidence type="ECO:0000256" key="4">
    <source>
        <dbReference type="ARBA" id="ARBA00023163"/>
    </source>
</evidence>
<dbReference type="Gene3D" id="3.40.190.10">
    <property type="entry name" value="Periplasmic binding protein-like II"/>
    <property type="match status" value="2"/>
</dbReference>
<dbReference type="InterPro" id="IPR036388">
    <property type="entry name" value="WH-like_DNA-bd_sf"/>
</dbReference>
<dbReference type="InterPro" id="IPR050950">
    <property type="entry name" value="HTH-type_LysR_regulators"/>
</dbReference>
<dbReference type="GO" id="GO:0045893">
    <property type="term" value="P:positive regulation of DNA-templated transcription"/>
    <property type="evidence" value="ECO:0007669"/>
    <property type="project" value="InterPro"/>
</dbReference>
<dbReference type="Pfam" id="PF00126">
    <property type="entry name" value="HTH_1"/>
    <property type="match status" value="1"/>
</dbReference>
<dbReference type="NCBIfam" id="TIGR02424">
    <property type="entry name" value="TF_pcaQ"/>
    <property type="match status" value="1"/>
</dbReference>
<evidence type="ECO:0000256" key="2">
    <source>
        <dbReference type="ARBA" id="ARBA00023015"/>
    </source>
</evidence>
<gene>
    <name evidence="6" type="ORF">C4K04_5675</name>
</gene>
<dbReference type="EMBL" id="CP027753">
    <property type="protein sequence ID" value="AZE51313.1"/>
    <property type="molecule type" value="Genomic_DNA"/>
</dbReference>
<sequence length="329" mass="35880">MKATIARSRIDSVATQPGPPLNIDTRIKFRHLVCFLEMSRQGSLARAADVLAVSQPAMSKTLKELEELLDTRLFARSKAGLSLTEAGMAFLRYAGPSVQALREGVNALRGGEYAAGVVRLGVLSTAESLLLPEVVRRLHERHSALVVSVVTGPSAYLLSQLRVGDVDLVVGRMTDSPQIQGLSFEHLYSESMTLVARPDHPLLHGPLDRHALERYPLVLPLAGTTIRKFADSLFVQCGISQSRQRLETLSVALSRRYALSSDALWIAPLDAVRLDLANVELREIDLGQREPGGSVGISSNASLPLSLAAQWCVEVLREVGQAYREGRYP</sequence>
<keyword evidence="4" id="KW-0804">Transcription</keyword>
<dbReference type="SUPFAM" id="SSF46785">
    <property type="entry name" value="Winged helix' DNA-binding domain"/>
    <property type="match status" value="1"/>
</dbReference>